<evidence type="ECO:0000313" key="2">
    <source>
        <dbReference type="Proteomes" id="UP000488956"/>
    </source>
</evidence>
<comment type="caution">
    <text evidence="1">The sequence shown here is derived from an EMBL/GenBank/DDBJ whole genome shotgun (WGS) entry which is preliminary data.</text>
</comment>
<evidence type="ECO:0000313" key="1">
    <source>
        <dbReference type="EMBL" id="KAE9114420.1"/>
    </source>
</evidence>
<reference evidence="1 2" key="1">
    <citation type="submission" date="2018-09" db="EMBL/GenBank/DDBJ databases">
        <title>Genomic investigation of the strawberry pathogen Phytophthora fragariae indicates pathogenicity is determined by transcriptional variation in three key races.</title>
        <authorList>
            <person name="Adams T.M."/>
            <person name="Armitage A.D."/>
            <person name="Sobczyk M.K."/>
            <person name="Bates H.J."/>
            <person name="Dunwell J.M."/>
            <person name="Nellist C.F."/>
            <person name="Harrison R.J."/>
        </authorList>
    </citation>
    <scope>NUCLEOTIDE SEQUENCE [LARGE SCALE GENOMIC DNA]</scope>
    <source>
        <strain evidence="1 2">ONT-3</strain>
    </source>
</reference>
<sequence length="155" mass="17126">MAGCKLWVGTTGTLLHDLHAGPVLQRWLGEDEDNWVLSLRDKLPVPVCDELTGAAGNFFASRSTSASMPLKFLMSIHNVRLSPSERFPSVTSGERAQMYRYAEFSSFNVTTSRSLEWIVPCFGENVMLYALEAPSGSTNLNAASRFETLTSSMVR</sequence>
<protein>
    <submittedName>
        <fullName evidence="1">Uncharacterized protein</fullName>
    </submittedName>
</protein>
<name>A0A6G0LBQ7_9STRA</name>
<accession>A0A6G0LBQ7</accession>
<gene>
    <name evidence="1" type="ORF">PF010_g9710</name>
</gene>
<dbReference type="EMBL" id="QXFX01000471">
    <property type="protein sequence ID" value="KAE9114420.1"/>
    <property type="molecule type" value="Genomic_DNA"/>
</dbReference>
<dbReference type="AlphaFoldDB" id="A0A6G0LBQ7"/>
<organism evidence="1 2">
    <name type="scientific">Phytophthora fragariae</name>
    <dbReference type="NCBI Taxonomy" id="53985"/>
    <lineage>
        <taxon>Eukaryota</taxon>
        <taxon>Sar</taxon>
        <taxon>Stramenopiles</taxon>
        <taxon>Oomycota</taxon>
        <taxon>Peronosporomycetes</taxon>
        <taxon>Peronosporales</taxon>
        <taxon>Peronosporaceae</taxon>
        <taxon>Phytophthora</taxon>
    </lineage>
</organism>
<proteinExistence type="predicted"/>
<dbReference type="Proteomes" id="UP000488956">
    <property type="component" value="Unassembled WGS sequence"/>
</dbReference>